<dbReference type="RefSeq" id="WP_004536330.1">
    <property type="nucleotide sequence ID" value="NC_009076.1"/>
</dbReference>
<dbReference type="AlphaFoldDB" id="A3NQ07"/>
<organism evidence="2 3">
    <name type="scientific">Burkholderia pseudomallei (strain 1106a)</name>
    <dbReference type="NCBI Taxonomy" id="357348"/>
    <lineage>
        <taxon>Bacteria</taxon>
        <taxon>Pseudomonadati</taxon>
        <taxon>Pseudomonadota</taxon>
        <taxon>Betaproteobacteria</taxon>
        <taxon>Burkholderiales</taxon>
        <taxon>Burkholderiaceae</taxon>
        <taxon>Burkholderia</taxon>
        <taxon>pseudomallei group</taxon>
    </lineage>
</organism>
<proteinExistence type="predicted"/>
<evidence type="ECO:0008006" key="4">
    <source>
        <dbReference type="Google" id="ProtNLM"/>
    </source>
</evidence>
<dbReference type="EMBL" id="CP000572">
    <property type="protein sequence ID" value="ABN91035.1"/>
    <property type="molecule type" value="Genomic_DNA"/>
</dbReference>
<name>A3NQ07_BURP0</name>
<evidence type="ECO:0000256" key="1">
    <source>
        <dbReference type="SAM" id="MobiDB-lite"/>
    </source>
</evidence>
<sequence>MEFRPIKESDLGSTYDIRFPVTENRILPHQIHLLERDRVLEQLRSGFGVLAIEGDAAVGYCTAAGLGGPGKRSWRTAPKHCHAGPRRLRERAALAAAAPMAARSRPRGCVTCKAPSAERRSPSETSCASARTGRRAPFGRFSAFAAHRQAGRRH</sequence>
<dbReference type="KEGG" id="bpl:BURPS1106A_0143"/>
<protein>
    <recommendedName>
        <fullName evidence="4">Acetyltransferase</fullName>
    </recommendedName>
</protein>
<evidence type="ECO:0000313" key="2">
    <source>
        <dbReference type="EMBL" id="ABN91035.1"/>
    </source>
</evidence>
<feature type="region of interest" description="Disordered" evidence="1">
    <location>
        <begin position="113"/>
        <end position="132"/>
    </location>
</feature>
<gene>
    <name evidence="2" type="ordered locus">BURPS1106A_0143</name>
</gene>
<evidence type="ECO:0000313" key="3">
    <source>
        <dbReference type="Proteomes" id="UP000006738"/>
    </source>
</evidence>
<reference evidence="2 3" key="1">
    <citation type="submission" date="2007-02" db="EMBL/GenBank/DDBJ databases">
        <authorList>
            <person name="DeShazer D."/>
            <person name="Woods D.E."/>
            <person name="Nierman W.C."/>
        </authorList>
    </citation>
    <scope>NUCLEOTIDE SEQUENCE [LARGE SCALE GENOMIC DNA]</scope>
    <source>
        <strain evidence="2 3">1106a</strain>
    </source>
</reference>
<dbReference type="Proteomes" id="UP000006738">
    <property type="component" value="Chromosome I"/>
</dbReference>
<dbReference type="HOGENOM" id="CLU_1700906_0_0_4"/>
<accession>A3NQ07</accession>